<comment type="caution">
    <text evidence="1">The sequence shown here is derived from an EMBL/GenBank/DDBJ whole genome shotgun (WGS) entry which is preliminary data.</text>
</comment>
<dbReference type="InterPro" id="IPR019239">
    <property type="entry name" value="VapB_antitoxin"/>
</dbReference>
<evidence type="ECO:0008006" key="3">
    <source>
        <dbReference type="Google" id="ProtNLM"/>
    </source>
</evidence>
<dbReference type="Pfam" id="PF09957">
    <property type="entry name" value="VapB_antitoxin"/>
    <property type="match status" value="1"/>
</dbReference>
<evidence type="ECO:0000313" key="2">
    <source>
        <dbReference type="Proteomes" id="UP000011135"/>
    </source>
</evidence>
<dbReference type="Proteomes" id="UP000011135">
    <property type="component" value="Unassembled WGS sequence"/>
</dbReference>
<reference evidence="1 2" key="1">
    <citation type="submission" date="2012-12" db="EMBL/GenBank/DDBJ databases">
        <title>Genome assembly of Fulvivirga imtechensis AK7.</title>
        <authorList>
            <person name="Nupur N."/>
            <person name="Khatri I."/>
            <person name="Kumar R."/>
            <person name="Subramanian S."/>
            <person name="Pinnaka A."/>
        </authorList>
    </citation>
    <scope>NUCLEOTIDE SEQUENCE [LARGE SCALE GENOMIC DNA]</scope>
    <source>
        <strain evidence="1 2">AK7</strain>
    </source>
</reference>
<dbReference type="RefSeq" id="WP_009582015.1">
    <property type="nucleotide sequence ID" value="NZ_AMZN01000070.1"/>
</dbReference>
<sequence length="64" mass="7292">MRTTLDIPAELIARVMEITGAKTKSQAIKAALEALVIQEKRKRLLLYQGKLDLSIDLDNLRERK</sequence>
<gene>
    <name evidence="1" type="ORF">C900_04862</name>
</gene>
<keyword evidence="2" id="KW-1185">Reference proteome</keyword>
<protein>
    <recommendedName>
        <fullName evidence="3">Type II toxin-antitoxin system VapB family antitoxin</fullName>
    </recommendedName>
</protein>
<evidence type="ECO:0000313" key="1">
    <source>
        <dbReference type="EMBL" id="ELR69637.1"/>
    </source>
</evidence>
<accession>L8JQI8</accession>
<dbReference type="eggNOG" id="ENOG5033MH2">
    <property type="taxonomic scope" value="Bacteria"/>
</dbReference>
<organism evidence="1 2">
    <name type="scientific">Fulvivirga imtechensis AK7</name>
    <dbReference type="NCBI Taxonomy" id="1237149"/>
    <lineage>
        <taxon>Bacteria</taxon>
        <taxon>Pseudomonadati</taxon>
        <taxon>Bacteroidota</taxon>
        <taxon>Cytophagia</taxon>
        <taxon>Cytophagales</taxon>
        <taxon>Fulvivirgaceae</taxon>
        <taxon>Fulvivirga</taxon>
    </lineage>
</organism>
<dbReference type="OrthoDB" id="9805830at2"/>
<dbReference type="EMBL" id="AMZN01000070">
    <property type="protein sequence ID" value="ELR69637.1"/>
    <property type="molecule type" value="Genomic_DNA"/>
</dbReference>
<dbReference type="STRING" id="1237149.C900_04862"/>
<proteinExistence type="predicted"/>
<dbReference type="AlphaFoldDB" id="L8JQI8"/>
<name>L8JQI8_9BACT</name>